<dbReference type="RefSeq" id="WP_144949661.1">
    <property type="nucleotide sequence ID" value="NZ_VMQU01000016.1"/>
</dbReference>
<keyword evidence="4" id="KW-1185">Reference proteome</keyword>
<organism evidence="3 4">
    <name type="scientific">Mycobacterium helveticum</name>
    <dbReference type="NCBI Taxonomy" id="2592811"/>
    <lineage>
        <taxon>Bacteria</taxon>
        <taxon>Bacillati</taxon>
        <taxon>Actinomycetota</taxon>
        <taxon>Actinomycetes</taxon>
        <taxon>Mycobacteriales</taxon>
        <taxon>Mycobacteriaceae</taxon>
        <taxon>Mycobacterium</taxon>
    </lineage>
</organism>
<proteinExistence type="predicted"/>
<dbReference type="AlphaFoldDB" id="A0A557XYE8"/>
<keyword evidence="2" id="KW-1133">Transmembrane helix</keyword>
<keyword evidence="2" id="KW-0472">Membrane</keyword>
<feature type="transmembrane region" description="Helical" evidence="2">
    <location>
        <begin position="27"/>
        <end position="46"/>
    </location>
</feature>
<dbReference type="EMBL" id="VMQU01000016">
    <property type="protein sequence ID" value="TVS91191.1"/>
    <property type="molecule type" value="Genomic_DNA"/>
</dbReference>
<evidence type="ECO:0000256" key="1">
    <source>
        <dbReference type="SAM" id="MobiDB-lite"/>
    </source>
</evidence>
<accession>A0A557XYE8</accession>
<dbReference type="Proteomes" id="UP000320513">
    <property type="component" value="Unassembled WGS sequence"/>
</dbReference>
<reference evidence="3 4" key="1">
    <citation type="submission" date="2019-07" db="EMBL/GenBank/DDBJ databases">
        <title>New Mycobacterium species.</title>
        <authorList>
            <person name="Tortoli E."/>
            <person name="Ghielmetti G."/>
            <person name="Friedel U."/>
            <person name="Trovato A."/>
        </authorList>
    </citation>
    <scope>NUCLEOTIDE SEQUENCE [LARGE SCALE GENOMIC DNA]</scope>
    <source>
        <strain evidence="3 4">16-83</strain>
    </source>
</reference>
<evidence type="ECO:0000313" key="3">
    <source>
        <dbReference type="EMBL" id="TVS91191.1"/>
    </source>
</evidence>
<feature type="region of interest" description="Disordered" evidence="1">
    <location>
        <begin position="1"/>
        <end position="21"/>
    </location>
</feature>
<gene>
    <name evidence="3" type="ORF">FPZ47_05840</name>
</gene>
<sequence>MATTSIAGRQGVAASSPAGSSTRMRPYLAAGVAMMGASLIAVNPVAPTIANDIQERAVRLTDSVVADVGDFAANVGTALPGSLDMSGFASAAASIPPAVNPIVEWLNVFETAGSNLQAIAQNWFADPFPVLGQVLSNQVGYADVTGSNLSALATDLNTLVTQTLPPQINTLIDGIQSGAISSSVSTFNENFTLDLLPLLTPLDNILAIPGEMLTNLAHTVSDNLSNVLTFDLLVPLNGLLYAEEQGAANGLQAALDAYNAGQTGTALVDLLNVPALTLGGYLNGSTGLFDAGLLQSGGSLFGGAGLINSLVNTIPQAFATGLAPSGTATTLPEALSQLWALITNSLSSALPSAAAAFDPAAFSAAFDPAALSMAFDPAAVTDIGSMLAADLAPNLSTIALDLLSSLL</sequence>
<evidence type="ECO:0008006" key="5">
    <source>
        <dbReference type="Google" id="ProtNLM"/>
    </source>
</evidence>
<evidence type="ECO:0000256" key="2">
    <source>
        <dbReference type="SAM" id="Phobius"/>
    </source>
</evidence>
<evidence type="ECO:0000313" key="4">
    <source>
        <dbReference type="Proteomes" id="UP000320513"/>
    </source>
</evidence>
<comment type="caution">
    <text evidence="3">The sequence shown here is derived from an EMBL/GenBank/DDBJ whole genome shotgun (WGS) entry which is preliminary data.</text>
</comment>
<keyword evidence="2" id="KW-0812">Transmembrane</keyword>
<dbReference type="OrthoDB" id="4735901at2"/>
<name>A0A557XYE8_9MYCO</name>
<protein>
    <recommendedName>
        <fullName evidence="5">PE-PGRS family protein</fullName>
    </recommendedName>
</protein>